<keyword evidence="1" id="KW-1133">Transmembrane helix</keyword>
<reference evidence="3" key="1">
    <citation type="journal article" date="2024" name="Algal Res.">
        <title>Biochemical, toxicological and genomic investigation of a high-biomass producing Limnothrix strain isolated from Italian shallow drinking water reservoir.</title>
        <authorList>
            <person name="Simonazzi M."/>
            <person name="Shishido T.K."/>
            <person name="Delbaje E."/>
            <person name="Wahlsten M."/>
            <person name="Fewer D.P."/>
            <person name="Sivonen K."/>
            <person name="Pezzolesi L."/>
            <person name="Pistocchi R."/>
        </authorList>
    </citation>
    <scope>NUCLEOTIDE SEQUENCE [LARGE SCALE GENOMIC DNA]</scope>
    <source>
        <strain evidence="3">LRLZ20PSL1</strain>
    </source>
</reference>
<dbReference type="EMBL" id="JAZAQF010000012">
    <property type="protein sequence ID" value="MFG3816441.1"/>
    <property type="molecule type" value="Genomic_DNA"/>
</dbReference>
<evidence type="ECO:0000313" key="3">
    <source>
        <dbReference type="Proteomes" id="UP001604335"/>
    </source>
</evidence>
<keyword evidence="1" id="KW-0472">Membrane</keyword>
<evidence type="ECO:0000256" key="1">
    <source>
        <dbReference type="SAM" id="Phobius"/>
    </source>
</evidence>
<dbReference type="RefSeq" id="WP_393010340.1">
    <property type="nucleotide sequence ID" value="NZ_JAZAQF010000012.1"/>
</dbReference>
<organism evidence="2 3">
    <name type="scientific">Limnothrix redekei LRLZ20PSL1</name>
    <dbReference type="NCBI Taxonomy" id="3112953"/>
    <lineage>
        <taxon>Bacteria</taxon>
        <taxon>Bacillati</taxon>
        <taxon>Cyanobacteriota</taxon>
        <taxon>Cyanophyceae</taxon>
        <taxon>Pseudanabaenales</taxon>
        <taxon>Pseudanabaenaceae</taxon>
        <taxon>Limnothrix</taxon>
    </lineage>
</organism>
<protein>
    <submittedName>
        <fullName evidence="2">Uncharacterized protein</fullName>
    </submittedName>
</protein>
<dbReference type="Proteomes" id="UP001604335">
    <property type="component" value="Unassembled WGS sequence"/>
</dbReference>
<evidence type="ECO:0000313" key="2">
    <source>
        <dbReference type="EMBL" id="MFG3816441.1"/>
    </source>
</evidence>
<gene>
    <name evidence="2" type="ORF">VPK24_02240</name>
</gene>
<keyword evidence="3" id="KW-1185">Reference proteome</keyword>
<keyword evidence="1" id="KW-0812">Transmembrane</keyword>
<name>A0ABW7C5W2_9CYAN</name>
<feature type="transmembrane region" description="Helical" evidence="1">
    <location>
        <begin position="81"/>
        <end position="105"/>
    </location>
</feature>
<sequence>MRSFPRLNLRPVMMHPIARRGMTVAHWILAIAPISLLITGAGACLQATRILGKVPQPWINDPYLFGHNDAAYQAWLQAASLALGFTVLSLIPWFVLTAVAIFAHWRYWAKTESRGAVGYRFLPIGLYLLSWVVLIWEPVGLIDWLLD</sequence>
<comment type="caution">
    <text evidence="2">The sequence shown here is derived from an EMBL/GenBank/DDBJ whole genome shotgun (WGS) entry which is preliminary data.</text>
</comment>
<feature type="transmembrane region" description="Helical" evidence="1">
    <location>
        <begin position="117"/>
        <end position="136"/>
    </location>
</feature>
<accession>A0ABW7C5W2</accession>
<proteinExistence type="predicted"/>